<keyword evidence="2" id="KW-1185">Reference proteome</keyword>
<protein>
    <submittedName>
        <fullName evidence="1">Cysteine-rich CWC family protein</fullName>
    </submittedName>
</protein>
<gene>
    <name evidence="1" type="ORF">PSQ40_18800</name>
</gene>
<evidence type="ECO:0000313" key="1">
    <source>
        <dbReference type="EMBL" id="MDD0840634.1"/>
    </source>
</evidence>
<dbReference type="InterPro" id="IPR032720">
    <property type="entry name" value="Cys_rich_CWC"/>
</dbReference>
<dbReference type="RefSeq" id="WP_273953423.1">
    <property type="nucleotide sequence ID" value="NZ_JAQSIP010000011.1"/>
</dbReference>
<proteinExistence type="predicted"/>
<name>A0ABT5N2U7_9BURK</name>
<dbReference type="Pfam" id="PF14375">
    <property type="entry name" value="Cys_rich_CWC"/>
    <property type="match status" value="1"/>
</dbReference>
<sequence length="78" mass="7864">MSAPTDTTRCPLCGGPNGCAMAQGAAPETCWCMRTAIPESVLSRLPEAERGLRCICARCAAADPHPASGPDPAPAPGA</sequence>
<comment type="caution">
    <text evidence="1">The sequence shown here is derived from an EMBL/GenBank/DDBJ whole genome shotgun (WGS) entry which is preliminary data.</text>
</comment>
<organism evidence="1 2">
    <name type="scientific">Curvibacter cyanobacteriorum</name>
    <dbReference type="NCBI Taxonomy" id="3026422"/>
    <lineage>
        <taxon>Bacteria</taxon>
        <taxon>Pseudomonadati</taxon>
        <taxon>Pseudomonadota</taxon>
        <taxon>Betaproteobacteria</taxon>
        <taxon>Burkholderiales</taxon>
        <taxon>Comamonadaceae</taxon>
        <taxon>Curvibacter</taxon>
    </lineage>
</organism>
<reference evidence="1 2" key="1">
    <citation type="submission" date="2023-02" db="EMBL/GenBank/DDBJ databases">
        <title>Bacterial whole genomic sequence of Curvibacter sp. HBC61.</title>
        <authorList>
            <person name="Le V."/>
            <person name="Ko S.-R."/>
            <person name="Ahn C.-Y."/>
            <person name="Oh H.-M."/>
        </authorList>
    </citation>
    <scope>NUCLEOTIDE SEQUENCE [LARGE SCALE GENOMIC DNA]</scope>
    <source>
        <strain evidence="1 2">HBC61</strain>
    </source>
</reference>
<dbReference type="Proteomes" id="UP001528673">
    <property type="component" value="Unassembled WGS sequence"/>
</dbReference>
<accession>A0ABT5N2U7</accession>
<evidence type="ECO:0000313" key="2">
    <source>
        <dbReference type="Proteomes" id="UP001528673"/>
    </source>
</evidence>
<dbReference type="EMBL" id="JAQSIP010000011">
    <property type="protein sequence ID" value="MDD0840634.1"/>
    <property type="molecule type" value="Genomic_DNA"/>
</dbReference>